<dbReference type="RefSeq" id="WP_315603252.1">
    <property type="nucleotide sequence ID" value="NZ_CP130318.1"/>
</dbReference>
<keyword evidence="2" id="KW-1185">Reference proteome</keyword>
<dbReference type="InterPro" id="IPR036698">
    <property type="entry name" value="TM1070-like_sf"/>
</dbReference>
<dbReference type="EMBL" id="CP130318">
    <property type="protein sequence ID" value="WNQ09480.1"/>
    <property type="molecule type" value="Genomic_DNA"/>
</dbReference>
<evidence type="ECO:0000313" key="2">
    <source>
        <dbReference type="Proteomes" id="UP001305702"/>
    </source>
</evidence>
<evidence type="ECO:0000313" key="1">
    <source>
        <dbReference type="EMBL" id="WNQ09480.1"/>
    </source>
</evidence>
<dbReference type="InterPro" id="IPR009794">
    <property type="entry name" value="ASRT"/>
</dbReference>
<dbReference type="SUPFAM" id="SSF89232">
    <property type="entry name" value="Hypothetical protein TM1070"/>
    <property type="match status" value="1"/>
</dbReference>
<name>A0AA96LA34_9BACL</name>
<gene>
    <name evidence="1" type="ORF">MJA45_17810</name>
</gene>
<dbReference type="Pfam" id="PF07100">
    <property type="entry name" value="ASRT"/>
    <property type="match status" value="1"/>
</dbReference>
<organism evidence="1 2">
    <name type="scientific">Paenibacillus aurantius</name>
    <dbReference type="NCBI Taxonomy" id="2918900"/>
    <lineage>
        <taxon>Bacteria</taxon>
        <taxon>Bacillati</taxon>
        <taxon>Bacillota</taxon>
        <taxon>Bacilli</taxon>
        <taxon>Bacillales</taxon>
        <taxon>Paenibacillaceae</taxon>
        <taxon>Paenibacillus</taxon>
    </lineage>
</organism>
<dbReference type="Proteomes" id="UP001305702">
    <property type="component" value="Chromosome"/>
</dbReference>
<proteinExistence type="predicted"/>
<dbReference type="AlphaFoldDB" id="A0AA96LA34"/>
<dbReference type="PIRSF" id="PIRSF008711">
    <property type="entry name" value="UCP008711"/>
    <property type="match status" value="1"/>
</dbReference>
<dbReference type="Gene3D" id="2.60.290.11">
    <property type="entry name" value="TM1070-like"/>
    <property type="match status" value="1"/>
</dbReference>
<protein>
    <submittedName>
        <fullName evidence="1">Sensory rhodopsin transducer</fullName>
    </submittedName>
</protein>
<sequence length="150" mass="16759">MLNGRKGYDLAGLELYDGDKESKGKGGKRMIGKTIWLIPDGYLPARSTGEQISHEAVCVLNLGEEDAAIRLTFYFEDREPMDRFRSFCGARRTHHIRLDRLTDDEGNPVPVGVPYAIQVESSVPVVVQHSRLDTSQEALALFTTMAYSPE</sequence>
<accession>A0AA96LA34</accession>
<dbReference type="KEGG" id="paun:MJA45_17810"/>
<reference evidence="1 2" key="1">
    <citation type="submission" date="2022-02" db="EMBL/GenBank/DDBJ databases">
        <title>Paenibacillus sp. MBLB1776 Whole Genome Shotgun Sequencing.</title>
        <authorList>
            <person name="Hwang C.Y."/>
            <person name="Cho E.-S."/>
            <person name="Seo M.-J."/>
        </authorList>
    </citation>
    <scope>NUCLEOTIDE SEQUENCE [LARGE SCALE GENOMIC DNA]</scope>
    <source>
        <strain evidence="1 2">MBLB1776</strain>
    </source>
</reference>